<dbReference type="GO" id="GO:0016020">
    <property type="term" value="C:membrane"/>
    <property type="evidence" value="ECO:0007669"/>
    <property type="project" value="InterPro"/>
</dbReference>
<evidence type="ECO:0000313" key="3">
    <source>
        <dbReference type="EMBL" id="GAH79275.1"/>
    </source>
</evidence>
<keyword evidence="1" id="KW-0812">Transmembrane</keyword>
<gene>
    <name evidence="3" type="ORF">S03H2_55304</name>
</gene>
<sequence>MNNKWLQAKYTFFVSAIVGFFIIAISIGLYYAIRAELFYRLPDVAEQSLIAAVILSAVKGYLLFWLPIILIVVVLISVIFSRRIALPQRRLLKNLQALSQGDFATAAEHRPGEELKNLVKLINETRENLAKLVNE</sequence>
<comment type="caution">
    <text evidence="3">The sequence shown here is derived from an EMBL/GenBank/DDBJ whole genome shotgun (WGS) entry which is preliminary data.</text>
</comment>
<organism evidence="3">
    <name type="scientific">marine sediment metagenome</name>
    <dbReference type="NCBI Taxonomy" id="412755"/>
    <lineage>
        <taxon>unclassified sequences</taxon>
        <taxon>metagenomes</taxon>
        <taxon>ecological metagenomes</taxon>
    </lineage>
</organism>
<dbReference type="InterPro" id="IPR003660">
    <property type="entry name" value="HAMP_dom"/>
</dbReference>
<dbReference type="GO" id="GO:0007165">
    <property type="term" value="P:signal transduction"/>
    <property type="evidence" value="ECO:0007669"/>
    <property type="project" value="InterPro"/>
</dbReference>
<dbReference type="EMBL" id="BARU01035316">
    <property type="protein sequence ID" value="GAH79275.1"/>
    <property type="molecule type" value="Genomic_DNA"/>
</dbReference>
<name>X1JCN2_9ZZZZ</name>
<keyword evidence="1" id="KW-0472">Membrane</keyword>
<feature type="transmembrane region" description="Helical" evidence="1">
    <location>
        <begin position="12"/>
        <end position="33"/>
    </location>
</feature>
<dbReference type="AlphaFoldDB" id="X1JCN2"/>
<proteinExistence type="predicted"/>
<evidence type="ECO:0000256" key="1">
    <source>
        <dbReference type="SAM" id="Phobius"/>
    </source>
</evidence>
<dbReference type="Gene3D" id="6.10.340.10">
    <property type="match status" value="1"/>
</dbReference>
<dbReference type="PROSITE" id="PS50885">
    <property type="entry name" value="HAMP"/>
    <property type="match status" value="1"/>
</dbReference>
<keyword evidence="1" id="KW-1133">Transmembrane helix</keyword>
<protein>
    <recommendedName>
        <fullName evidence="2">HAMP domain-containing protein</fullName>
    </recommendedName>
</protein>
<feature type="domain" description="HAMP" evidence="2">
    <location>
        <begin position="82"/>
        <end position="134"/>
    </location>
</feature>
<reference evidence="3" key="1">
    <citation type="journal article" date="2014" name="Front. Microbiol.">
        <title>High frequency of phylogenetically diverse reductive dehalogenase-homologous genes in deep subseafloor sedimentary metagenomes.</title>
        <authorList>
            <person name="Kawai M."/>
            <person name="Futagami T."/>
            <person name="Toyoda A."/>
            <person name="Takaki Y."/>
            <person name="Nishi S."/>
            <person name="Hori S."/>
            <person name="Arai W."/>
            <person name="Tsubouchi T."/>
            <person name="Morono Y."/>
            <person name="Uchiyama I."/>
            <person name="Ito T."/>
            <person name="Fujiyama A."/>
            <person name="Inagaki F."/>
            <person name="Takami H."/>
        </authorList>
    </citation>
    <scope>NUCLEOTIDE SEQUENCE</scope>
    <source>
        <strain evidence="3">Expedition CK06-06</strain>
    </source>
</reference>
<accession>X1JCN2</accession>
<evidence type="ECO:0000259" key="2">
    <source>
        <dbReference type="PROSITE" id="PS50885"/>
    </source>
</evidence>
<feature type="non-terminal residue" evidence="3">
    <location>
        <position position="135"/>
    </location>
</feature>
<feature type="transmembrane region" description="Helical" evidence="1">
    <location>
        <begin position="62"/>
        <end position="80"/>
    </location>
</feature>